<dbReference type="Pfam" id="PF13181">
    <property type="entry name" value="TPR_8"/>
    <property type="match status" value="1"/>
</dbReference>
<keyword evidence="1" id="KW-0677">Repeat</keyword>
<evidence type="ECO:0000313" key="5">
    <source>
        <dbReference type="EMBL" id="WFC95459.1"/>
    </source>
</evidence>
<dbReference type="InterPro" id="IPR039226">
    <property type="entry name" value="Ski3/TTC37"/>
</dbReference>
<dbReference type="PANTHER" id="PTHR15704">
    <property type="entry name" value="SUPERKILLER 3 PROTEIN-RELATED"/>
    <property type="match status" value="1"/>
</dbReference>
<dbReference type="InterPro" id="IPR019734">
    <property type="entry name" value="TPR_rpt"/>
</dbReference>
<feature type="repeat" description="TPR" evidence="3">
    <location>
        <begin position="1026"/>
        <end position="1059"/>
    </location>
</feature>
<feature type="compositionally biased region" description="Pro residues" evidence="4">
    <location>
        <begin position="1502"/>
        <end position="1513"/>
    </location>
</feature>
<protein>
    <submittedName>
        <fullName evidence="5">Superkiller protein 3</fullName>
    </submittedName>
</protein>
<dbReference type="GO" id="GO:0006401">
    <property type="term" value="P:RNA catabolic process"/>
    <property type="evidence" value="ECO:0007669"/>
    <property type="project" value="InterPro"/>
</dbReference>
<dbReference type="InterPro" id="IPR011990">
    <property type="entry name" value="TPR-like_helical_dom_sf"/>
</dbReference>
<evidence type="ECO:0000313" key="6">
    <source>
        <dbReference type="Proteomes" id="UP001216638"/>
    </source>
</evidence>
<evidence type="ECO:0000256" key="2">
    <source>
        <dbReference type="ARBA" id="ARBA00022803"/>
    </source>
</evidence>
<reference evidence="5" key="1">
    <citation type="submission" date="2023-03" db="EMBL/GenBank/DDBJ databases">
        <title>Mating type loci evolution in Malassezia.</title>
        <authorList>
            <person name="Coelho M.A."/>
        </authorList>
    </citation>
    <scope>NUCLEOTIDE SEQUENCE</scope>
    <source>
        <strain evidence="5">CBS 14135</strain>
    </source>
</reference>
<evidence type="ECO:0000256" key="4">
    <source>
        <dbReference type="SAM" id="MobiDB-lite"/>
    </source>
</evidence>
<keyword evidence="2 3" id="KW-0802">TPR repeat</keyword>
<dbReference type="Proteomes" id="UP001216638">
    <property type="component" value="Chromosome 2"/>
</dbReference>
<dbReference type="SUPFAM" id="SSF48452">
    <property type="entry name" value="TPR-like"/>
    <property type="match status" value="4"/>
</dbReference>
<name>A0AAF0INT2_9BASI</name>
<keyword evidence="6" id="KW-1185">Reference proteome</keyword>
<dbReference type="Pfam" id="PF14559">
    <property type="entry name" value="TPR_19"/>
    <property type="match status" value="1"/>
</dbReference>
<evidence type="ECO:0000256" key="1">
    <source>
        <dbReference type="ARBA" id="ARBA00022737"/>
    </source>
</evidence>
<dbReference type="GO" id="GO:0055087">
    <property type="term" value="C:Ski complex"/>
    <property type="evidence" value="ECO:0007669"/>
    <property type="project" value="InterPro"/>
</dbReference>
<proteinExistence type="predicted"/>
<dbReference type="SMART" id="SM00028">
    <property type="entry name" value="TPR"/>
    <property type="match status" value="6"/>
</dbReference>
<accession>A0AAF0INT2</accession>
<sequence length="1546" mass="167132">MSNVDKQLLRECRTLLQKGEWDSAASKALVFQGLAQLHLGNEQASEASYIKATQVDASQVLAWQGLEKLYAKNARWPALVDVYTHLADLALAADDAVKCGNTLTKIVSIEREHGSPETLAHALMAFVPGSPYFGLLETLPVPDQAAPASNPAFNAQMLMHAAALENAQELAELYEQLDKAAIDDAVKKQKSTLEGAKLGVSLVRNQVVTDVLKKSRVPHLLELIRNHPRTEDKLRRDVEAKLLKHFAELAQAVPTEGPAANVGLKQAVRQQTLEFARGFVVLQVPDELAWSIYLDWNDFVLRELPYTQLVDYVRLFPNAPRTFSIRALLCLVDDEAYKNIDSGAATRERVHQETDLLQLALDGMEKSKDSLFAQRIVALFYLLDKDYASANEVLESATKRLAKLAASTGAPFPGVGMELQTQLATALTHLHPPKHHKEARTLVSAVLGNRGMHVDARMALAYLDAAQAQWAAAKHSFALVMRLADEDAESLRHAPQNIGRNLAALSLSPDAHLEAHSELAWCLVQLGELDEARGMLDELIAQHDHDDNVFGEDFRARLWWQLGRCYWAMGGAWRHDAQYAYHCYIVAIQRSGTFAPAFTALGEYYETEVSPPDLVRASKCFQKAFEMDAREYGAARRLVEHFANQREWELVDAIARRVVEAEGGVDALAGRPKAGVHVSANAWVWKAIGIVEALRHRPERAIVALQVTLRSEPDDVDAWVRMGEAYLEFGRPIPALKTFARALQLLPTQPASGVAAWHVLFHVADAQRRLGRFALAARILSRIVHGHTAQAAVQAVLAETRLDEARSLLAAGYVHRAHAALVASLYDASDALHADKQLTSAWKVAGDACFLLSKLDALRAAESEVEPPAGASDGLRSVLYSLVLLLGQLDVDARLAAIDAASAGDLTNDVPAASDHTALDAAGYATHAVLCYKYVALTHTSESKTAVFAWADLAMGLARLASVLRATDAERSALAHEQAVQCVRLALARKSQARLWMLLGNLFFEEDVGTAQHAYIMAIETSAKSPAPWTNLGFLYLRQNDAELAEQAFVRAQTMAPDWPASWLGRALLLARHSADLRARLSLFEHAYTLSEGASLEADYGFALAAFTRLAHVVRAAPSRVLAPLLAVNHYVAREPLDDAALHLSALLAEQLGASRLAIERIERATAQLEAEFEATESTALALKYGLASMNLGRIRLARRDAPGAIEAFESALALLDDEEAPADDEALPARHTQLVHARVTATVGIAYAHCLAGEPAAGTQQLADVQETLATSGLPAETVAQVRAQVAVLLARVLWRHGDRASIAAHLDAALAAAPTDTLLITTRAAVAAAAGDTAQYNAVLAQYAAVLPEPLRVQLRNHEPTAKLSIWQLAAAFPLDALLQHLGNTLANPDTTPAVRVFVANTLVRLAAEHAVRQAPLPRVLLPRGDGSVLGVAREAVQAVQSHPDDLAHWSTALDVLALAELVTLREQTYAPPPPAEAAAPTETDAAATGGAPADAPADTPAPPTSAPAPPSQAAAQWHAARAVHCAPWRAAPRRTLAAAHGPI</sequence>
<dbReference type="Gene3D" id="1.25.40.10">
    <property type="entry name" value="Tetratricopeptide repeat domain"/>
    <property type="match status" value="3"/>
</dbReference>
<feature type="repeat" description="TPR" evidence="3">
    <location>
        <begin position="716"/>
        <end position="749"/>
    </location>
</feature>
<evidence type="ECO:0000256" key="3">
    <source>
        <dbReference type="PROSITE-ProRule" id="PRU00339"/>
    </source>
</evidence>
<feature type="region of interest" description="Disordered" evidence="4">
    <location>
        <begin position="1473"/>
        <end position="1520"/>
    </location>
</feature>
<organism evidence="5 6">
    <name type="scientific">Malassezia brasiliensis</name>
    <dbReference type="NCBI Taxonomy" id="1821822"/>
    <lineage>
        <taxon>Eukaryota</taxon>
        <taxon>Fungi</taxon>
        <taxon>Dikarya</taxon>
        <taxon>Basidiomycota</taxon>
        <taxon>Ustilaginomycotina</taxon>
        <taxon>Malasseziomycetes</taxon>
        <taxon>Malasseziales</taxon>
        <taxon>Malasseziaceae</taxon>
        <taxon>Malassezia</taxon>
    </lineage>
</organism>
<feature type="compositionally biased region" description="Low complexity" evidence="4">
    <location>
        <begin position="1479"/>
        <end position="1501"/>
    </location>
</feature>
<dbReference type="PROSITE" id="PS50005">
    <property type="entry name" value="TPR"/>
    <property type="match status" value="2"/>
</dbReference>
<gene>
    <name evidence="5" type="primary">SKI3</name>
    <name evidence="5" type="ORF">MBRA1_002107</name>
</gene>
<dbReference type="EMBL" id="CP119952">
    <property type="protein sequence ID" value="WFC95459.1"/>
    <property type="molecule type" value="Genomic_DNA"/>
</dbReference>
<dbReference type="PANTHER" id="PTHR15704:SF7">
    <property type="entry name" value="SUPERKILLER COMPLEX PROTEIN 3"/>
    <property type="match status" value="1"/>
</dbReference>